<accession>A0A327PNF7</accession>
<gene>
    <name evidence="2" type="ORF">LV83_00751</name>
</gene>
<dbReference type="InterPro" id="IPR047216">
    <property type="entry name" value="Endonuclease_DUF559_bact"/>
</dbReference>
<proteinExistence type="predicted"/>
<organism evidence="2 3">
    <name type="scientific">Algoriphagus yeomjeoni</name>
    <dbReference type="NCBI Taxonomy" id="291403"/>
    <lineage>
        <taxon>Bacteria</taxon>
        <taxon>Pseudomonadati</taxon>
        <taxon>Bacteroidota</taxon>
        <taxon>Cytophagia</taxon>
        <taxon>Cytophagales</taxon>
        <taxon>Cyclobacteriaceae</taxon>
        <taxon>Algoriphagus</taxon>
    </lineage>
</organism>
<keyword evidence="2" id="KW-0540">Nuclease</keyword>
<dbReference type="Pfam" id="PF04480">
    <property type="entry name" value="DUF559"/>
    <property type="match status" value="1"/>
</dbReference>
<dbReference type="CDD" id="cd01038">
    <property type="entry name" value="Endonuclease_DUF559"/>
    <property type="match status" value="1"/>
</dbReference>
<evidence type="ECO:0000259" key="1">
    <source>
        <dbReference type="Pfam" id="PF04480"/>
    </source>
</evidence>
<dbReference type="InterPro" id="IPR007569">
    <property type="entry name" value="DUF559"/>
</dbReference>
<evidence type="ECO:0000313" key="3">
    <source>
        <dbReference type="Proteomes" id="UP000249610"/>
    </source>
</evidence>
<dbReference type="RefSeq" id="WP_111610193.1">
    <property type="nucleotide sequence ID" value="NZ_QLLK01000002.1"/>
</dbReference>
<dbReference type="AlphaFoldDB" id="A0A327PNF7"/>
<dbReference type="SUPFAM" id="SSF52980">
    <property type="entry name" value="Restriction endonuclease-like"/>
    <property type="match status" value="1"/>
</dbReference>
<feature type="domain" description="DUF559" evidence="1">
    <location>
        <begin position="15"/>
        <end position="122"/>
    </location>
</feature>
<protein>
    <submittedName>
        <fullName evidence="2">Very-short-patch-repair endonuclease</fullName>
    </submittedName>
</protein>
<dbReference type="PANTHER" id="PTHR38590">
    <property type="entry name" value="BLL0828 PROTEIN"/>
    <property type="match status" value="1"/>
</dbReference>
<comment type="caution">
    <text evidence="2">The sequence shown here is derived from an EMBL/GenBank/DDBJ whole genome shotgun (WGS) entry which is preliminary data.</text>
</comment>
<dbReference type="PANTHER" id="PTHR38590:SF1">
    <property type="entry name" value="BLL0828 PROTEIN"/>
    <property type="match status" value="1"/>
</dbReference>
<dbReference type="Gene3D" id="3.40.960.10">
    <property type="entry name" value="VSR Endonuclease"/>
    <property type="match status" value="1"/>
</dbReference>
<sequence length="129" mass="15423">MTYTSNLFYGASATTHQKAKELRKMLTPAERKLWTVLQNKQLDGYKFRRQHPLYKYIADFYCHELRLVIELDGEVREGEEQREHDINRDAVIKEYGIHILRFRNQKILSDLPKVLEQILNYISSSKSEY</sequence>
<name>A0A327PNF7_9BACT</name>
<dbReference type="OrthoDB" id="9798754at2"/>
<keyword evidence="2" id="KW-0378">Hydrolase</keyword>
<reference evidence="2 3" key="1">
    <citation type="submission" date="2018-06" db="EMBL/GenBank/DDBJ databases">
        <title>Genomic Encyclopedia of Archaeal and Bacterial Type Strains, Phase II (KMG-II): from individual species to whole genera.</title>
        <authorList>
            <person name="Goeker M."/>
        </authorList>
    </citation>
    <scope>NUCLEOTIDE SEQUENCE [LARGE SCALE GENOMIC DNA]</scope>
    <source>
        <strain evidence="2 3">DSM 23446</strain>
    </source>
</reference>
<dbReference type="EMBL" id="QLLK01000002">
    <property type="protein sequence ID" value="RAI93845.1"/>
    <property type="molecule type" value="Genomic_DNA"/>
</dbReference>
<dbReference type="GO" id="GO:0004519">
    <property type="term" value="F:endonuclease activity"/>
    <property type="evidence" value="ECO:0007669"/>
    <property type="project" value="UniProtKB-KW"/>
</dbReference>
<dbReference type="InterPro" id="IPR011335">
    <property type="entry name" value="Restrct_endonuc-II-like"/>
</dbReference>
<keyword evidence="3" id="KW-1185">Reference proteome</keyword>
<evidence type="ECO:0000313" key="2">
    <source>
        <dbReference type="EMBL" id="RAI93845.1"/>
    </source>
</evidence>
<dbReference type="Proteomes" id="UP000249610">
    <property type="component" value="Unassembled WGS sequence"/>
</dbReference>
<keyword evidence="2" id="KW-0255">Endonuclease</keyword>